<accession>A0A5Q4YVJ0</accession>
<dbReference type="RefSeq" id="WP_165187869.1">
    <property type="nucleotide sequence ID" value="NZ_LR699554.1"/>
</dbReference>
<evidence type="ECO:0000256" key="1">
    <source>
        <dbReference type="SAM" id="Phobius"/>
    </source>
</evidence>
<name>A0A5Q4YVJ0_9BURK</name>
<evidence type="ECO:0000313" key="2">
    <source>
        <dbReference type="EMBL" id="VVD31965.1"/>
    </source>
</evidence>
<dbReference type="Proteomes" id="UP000325811">
    <property type="component" value="Chromosome II"/>
</dbReference>
<dbReference type="KEGG" id="pdio:PDMSB3_0667.1"/>
<organism evidence="2 3">
    <name type="scientific">Paraburkholderia dioscoreae</name>
    <dbReference type="NCBI Taxonomy" id="2604047"/>
    <lineage>
        <taxon>Bacteria</taxon>
        <taxon>Pseudomonadati</taxon>
        <taxon>Pseudomonadota</taxon>
        <taxon>Betaproteobacteria</taxon>
        <taxon>Burkholderiales</taxon>
        <taxon>Burkholderiaceae</taxon>
        <taxon>Paraburkholderia</taxon>
    </lineage>
</organism>
<keyword evidence="3" id="KW-1185">Reference proteome</keyword>
<feature type="transmembrane region" description="Helical" evidence="1">
    <location>
        <begin position="32"/>
        <end position="52"/>
    </location>
</feature>
<proteinExistence type="predicted"/>
<keyword evidence="1" id="KW-0812">Transmembrane</keyword>
<dbReference type="EMBL" id="LR699554">
    <property type="protein sequence ID" value="VVD31965.1"/>
    <property type="molecule type" value="Genomic_DNA"/>
</dbReference>
<sequence>MTRRFSLIAFLLAFLYEASVDAVLLWSLPLKPTGWGAIIASLTANPLAFVYAMKRRKWAFEFPKWIAAFSIVWTVSAFGRKETAKYNPPAILYLLSLIRE</sequence>
<protein>
    <submittedName>
        <fullName evidence="2">Uncharacterized protein</fullName>
    </submittedName>
</protein>
<keyword evidence="1" id="KW-0472">Membrane</keyword>
<keyword evidence="1" id="KW-1133">Transmembrane helix</keyword>
<gene>
    <name evidence="2" type="ORF">PDMSB3_0667</name>
</gene>
<reference evidence="2 3" key="1">
    <citation type="submission" date="2019-08" db="EMBL/GenBank/DDBJ databases">
        <authorList>
            <person name="Herpell B J."/>
        </authorList>
    </citation>
    <scope>NUCLEOTIDE SEQUENCE [LARGE SCALE GENOMIC DNA]</scope>
    <source>
        <strain evidence="3">Msb3</strain>
    </source>
</reference>
<evidence type="ECO:0000313" key="3">
    <source>
        <dbReference type="Proteomes" id="UP000325811"/>
    </source>
</evidence>
<dbReference type="AlphaFoldDB" id="A0A5Q4YVJ0"/>